<organism evidence="2 3">
    <name type="scientific">Centaurea solstitialis</name>
    <name type="common">yellow star-thistle</name>
    <dbReference type="NCBI Taxonomy" id="347529"/>
    <lineage>
        <taxon>Eukaryota</taxon>
        <taxon>Viridiplantae</taxon>
        <taxon>Streptophyta</taxon>
        <taxon>Embryophyta</taxon>
        <taxon>Tracheophyta</taxon>
        <taxon>Spermatophyta</taxon>
        <taxon>Magnoliopsida</taxon>
        <taxon>eudicotyledons</taxon>
        <taxon>Gunneridae</taxon>
        <taxon>Pentapetalae</taxon>
        <taxon>asterids</taxon>
        <taxon>campanulids</taxon>
        <taxon>Asterales</taxon>
        <taxon>Asteraceae</taxon>
        <taxon>Carduoideae</taxon>
        <taxon>Cardueae</taxon>
        <taxon>Centaureinae</taxon>
        <taxon>Centaurea</taxon>
    </lineage>
</organism>
<feature type="compositionally biased region" description="Basic and acidic residues" evidence="1">
    <location>
        <begin position="1"/>
        <end position="17"/>
    </location>
</feature>
<accession>A0AA38TID2</accession>
<gene>
    <name evidence="2" type="ORF">OSB04_006654</name>
</gene>
<comment type="caution">
    <text evidence="2">The sequence shown here is derived from an EMBL/GenBank/DDBJ whole genome shotgun (WGS) entry which is preliminary data.</text>
</comment>
<dbReference type="InterPro" id="IPR036875">
    <property type="entry name" value="Znf_CCHC_sf"/>
</dbReference>
<proteinExistence type="predicted"/>
<dbReference type="AlphaFoldDB" id="A0AA38TID2"/>
<evidence type="ECO:0000256" key="1">
    <source>
        <dbReference type="SAM" id="MobiDB-lite"/>
    </source>
</evidence>
<protein>
    <recommendedName>
        <fullName evidence="4">CCHC-type domain-containing protein</fullName>
    </recommendedName>
</protein>
<evidence type="ECO:0008006" key="4">
    <source>
        <dbReference type="Google" id="ProtNLM"/>
    </source>
</evidence>
<dbReference type="GO" id="GO:0008270">
    <property type="term" value="F:zinc ion binding"/>
    <property type="evidence" value="ECO:0007669"/>
    <property type="project" value="InterPro"/>
</dbReference>
<evidence type="ECO:0000313" key="3">
    <source>
        <dbReference type="Proteomes" id="UP001172457"/>
    </source>
</evidence>
<sequence>MVKDGGVKKKYGHENTSKGKGQVMATLSAPRVYDNGNNKGNDKKVKPKRVMTENQYFKCHEVGHWRHNCPKHHEAGGHKSEVPRLQGSACKFTFRYYQDNFKLL</sequence>
<dbReference type="SUPFAM" id="SSF57756">
    <property type="entry name" value="Retrovirus zinc finger-like domains"/>
    <property type="match status" value="1"/>
</dbReference>
<reference evidence="2" key="1">
    <citation type="submission" date="2023-03" db="EMBL/GenBank/DDBJ databases">
        <title>Chromosome-scale reference genome and RAD-based genetic map of yellow starthistle (Centaurea solstitialis) reveal putative structural variation and QTLs associated with invader traits.</title>
        <authorList>
            <person name="Reatini B."/>
            <person name="Cang F.A."/>
            <person name="Jiang Q."/>
            <person name="Mckibben M.T.W."/>
            <person name="Barker M.S."/>
            <person name="Rieseberg L.H."/>
            <person name="Dlugosch K.M."/>
        </authorList>
    </citation>
    <scope>NUCLEOTIDE SEQUENCE</scope>
    <source>
        <strain evidence="2">CAN-66</strain>
        <tissue evidence="2">Leaf</tissue>
    </source>
</reference>
<dbReference type="Gene3D" id="4.10.60.10">
    <property type="entry name" value="Zinc finger, CCHC-type"/>
    <property type="match status" value="1"/>
</dbReference>
<feature type="region of interest" description="Disordered" evidence="1">
    <location>
        <begin position="1"/>
        <end position="49"/>
    </location>
</feature>
<dbReference type="GO" id="GO:0003676">
    <property type="term" value="F:nucleic acid binding"/>
    <property type="evidence" value="ECO:0007669"/>
    <property type="project" value="InterPro"/>
</dbReference>
<name>A0AA38TID2_9ASTR</name>
<dbReference type="EMBL" id="JARYMX010000002">
    <property type="protein sequence ID" value="KAJ9561494.1"/>
    <property type="molecule type" value="Genomic_DNA"/>
</dbReference>
<dbReference type="Proteomes" id="UP001172457">
    <property type="component" value="Chromosome 2"/>
</dbReference>
<evidence type="ECO:0000313" key="2">
    <source>
        <dbReference type="EMBL" id="KAJ9561494.1"/>
    </source>
</evidence>
<keyword evidence="3" id="KW-1185">Reference proteome</keyword>